<evidence type="ECO:0000313" key="2">
    <source>
        <dbReference type="Proteomes" id="UP000188388"/>
    </source>
</evidence>
<protein>
    <recommendedName>
        <fullName evidence="3">Transposase</fullName>
    </recommendedName>
</protein>
<gene>
    <name evidence="1" type="ORF">BQ8794_240216</name>
</gene>
<dbReference type="PANTHER" id="PTHR35004">
    <property type="entry name" value="TRANSPOSASE RV3428C-RELATED"/>
    <property type="match status" value="1"/>
</dbReference>
<keyword evidence="2" id="KW-1185">Reference proteome</keyword>
<accession>A0A1R3VB42</accession>
<proteinExistence type="predicted"/>
<sequence length="102" mass="11411">MRRARASACPTGSAFNQPVPASRWRAEVLGCDHLRAGVTNPDRYDPELHRTYAEMASHYGTATLAARPRRPNDKAKVEVAVQIAQRWSWRGCATSASFPWRS</sequence>
<name>A0A1R3VB42_9HYPH</name>
<dbReference type="PANTHER" id="PTHR35004:SF8">
    <property type="entry name" value="TRANSPOSASE RV3428C-RELATED"/>
    <property type="match status" value="1"/>
</dbReference>
<organism evidence="1 2">
    <name type="scientific">Mesorhizobium prunaredense</name>
    <dbReference type="NCBI Taxonomy" id="1631249"/>
    <lineage>
        <taxon>Bacteria</taxon>
        <taxon>Pseudomonadati</taxon>
        <taxon>Pseudomonadota</taxon>
        <taxon>Alphaproteobacteria</taxon>
        <taxon>Hyphomicrobiales</taxon>
        <taxon>Phyllobacteriaceae</taxon>
        <taxon>Mesorhizobium</taxon>
    </lineage>
</organism>
<evidence type="ECO:0008006" key="3">
    <source>
        <dbReference type="Google" id="ProtNLM"/>
    </source>
</evidence>
<dbReference type="EMBL" id="FTPD01000017">
    <property type="protein sequence ID" value="SIT56009.1"/>
    <property type="molecule type" value="Genomic_DNA"/>
</dbReference>
<reference evidence="2" key="1">
    <citation type="submission" date="2017-01" db="EMBL/GenBank/DDBJ databases">
        <authorList>
            <person name="Brunel B."/>
        </authorList>
    </citation>
    <scope>NUCLEOTIDE SEQUENCE [LARGE SCALE GENOMIC DNA]</scope>
</reference>
<dbReference type="AlphaFoldDB" id="A0A1R3VB42"/>
<evidence type="ECO:0000313" key="1">
    <source>
        <dbReference type="EMBL" id="SIT56009.1"/>
    </source>
</evidence>
<dbReference type="Proteomes" id="UP000188388">
    <property type="component" value="Unassembled WGS sequence"/>
</dbReference>
<dbReference type="STRING" id="1631249.BQ8794_240216"/>